<feature type="domain" description="D-isomer specific 2-hydroxyacid dehydrogenase NAD-binding" evidence="3">
    <location>
        <begin position="117"/>
        <end position="189"/>
    </location>
</feature>
<feature type="domain" description="D-isomer specific 2-hydroxyacid dehydrogenase NAD-binding" evidence="3">
    <location>
        <begin position="224"/>
        <end position="315"/>
    </location>
</feature>
<dbReference type="Pfam" id="PF02826">
    <property type="entry name" value="2-Hacid_dh_C"/>
    <property type="match status" value="2"/>
</dbReference>
<dbReference type="PANTHER" id="PTHR43333:SF1">
    <property type="entry name" value="D-ISOMER SPECIFIC 2-HYDROXYACID DEHYDROGENASE NAD-BINDING DOMAIN-CONTAINING PROTEIN"/>
    <property type="match status" value="1"/>
</dbReference>
<dbReference type="Gene3D" id="3.40.50.720">
    <property type="entry name" value="NAD(P)-binding Rossmann-like Domain"/>
    <property type="match status" value="2"/>
</dbReference>
<keyword evidence="5" id="KW-1185">Reference proteome</keyword>
<organism evidence="4 5">
    <name type="scientific">Conoideocrella luteorostrata</name>
    <dbReference type="NCBI Taxonomy" id="1105319"/>
    <lineage>
        <taxon>Eukaryota</taxon>
        <taxon>Fungi</taxon>
        <taxon>Dikarya</taxon>
        <taxon>Ascomycota</taxon>
        <taxon>Pezizomycotina</taxon>
        <taxon>Sordariomycetes</taxon>
        <taxon>Hypocreomycetidae</taxon>
        <taxon>Hypocreales</taxon>
        <taxon>Clavicipitaceae</taxon>
        <taxon>Conoideocrella</taxon>
    </lineage>
</organism>
<dbReference type="SUPFAM" id="SSF51735">
    <property type="entry name" value="NAD(P)-binding Rossmann-fold domains"/>
    <property type="match status" value="1"/>
</dbReference>
<accession>A0AAJ0CJH4</accession>
<reference evidence="4" key="1">
    <citation type="submission" date="2023-06" db="EMBL/GenBank/DDBJ databases">
        <title>Conoideocrella luteorostrata (Hypocreales: Clavicipitaceae), a potential biocontrol fungus for elongate hemlock scale in United States Christmas tree production areas.</title>
        <authorList>
            <person name="Barrett H."/>
            <person name="Lovett B."/>
            <person name="Macias A.M."/>
            <person name="Stajich J.E."/>
            <person name="Kasson M.T."/>
        </authorList>
    </citation>
    <scope>NUCLEOTIDE SEQUENCE</scope>
    <source>
        <strain evidence="4">ARSEF 14590</strain>
    </source>
</reference>
<evidence type="ECO:0000313" key="4">
    <source>
        <dbReference type="EMBL" id="KAK2594010.1"/>
    </source>
</evidence>
<evidence type="ECO:0000259" key="3">
    <source>
        <dbReference type="Pfam" id="PF02826"/>
    </source>
</evidence>
<evidence type="ECO:0000256" key="2">
    <source>
        <dbReference type="ARBA" id="ARBA00023027"/>
    </source>
</evidence>
<dbReference type="PANTHER" id="PTHR43333">
    <property type="entry name" value="2-HACID_DH_C DOMAIN-CONTAINING PROTEIN"/>
    <property type="match status" value="1"/>
</dbReference>
<dbReference type="InterPro" id="IPR029752">
    <property type="entry name" value="D-isomer_DH_CS1"/>
</dbReference>
<evidence type="ECO:0000313" key="5">
    <source>
        <dbReference type="Proteomes" id="UP001251528"/>
    </source>
</evidence>
<dbReference type="Proteomes" id="UP001251528">
    <property type="component" value="Unassembled WGS sequence"/>
</dbReference>
<proteinExistence type="predicted"/>
<comment type="caution">
    <text evidence="4">The sequence shown here is derived from an EMBL/GenBank/DDBJ whole genome shotgun (WGS) entry which is preliminary data.</text>
</comment>
<dbReference type="InterPro" id="IPR036291">
    <property type="entry name" value="NAD(P)-bd_dom_sf"/>
</dbReference>
<evidence type="ECO:0000256" key="1">
    <source>
        <dbReference type="ARBA" id="ARBA00023002"/>
    </source>
</evidence>
<dbReference type="AlphaFoldDB" id="A0AAJ0CJH4"/>
<dbReference type="GO" id="GO:0051287">
    <property type="term" value="F:NAD binding"/>
    <property type="evidence" value="ECO:0007669"/>
    <property type="project" value="InterPro"/>
</dbReference>
<protein>
    <recommendedName>
        <fullName evidence="3">D-isomer specific 2-hydroxyacid dehydrogenase NAD-binding domain-containing protein</fullName>
    </recommendedName>
</protein>
<dbReference type="PROSITE" id="PS00065">
    <property type="entry name" value="D_2_HYDROXYACID_DH_1"/>
    <property type="match status" value="1"/>
</dbReference>
<gene>
    <name evidence="4" type="ORF">QQS21_008272</name>
</gene>
<dbReference type="CDD" id="cd12163">
    <property type="entry name" value="2-Hacid_dh_5"/>
    <property type="match status" value="1"/>
</dbReference>
<sequence length="352" mass="39606">MATCDVLLIIVAFIPTKKWVDDLKARVPGIEIHIYPTEMYAQEIPNNVPEDVWFRTTALYTWKAFPTRELAPRLQFVQLHSAGCNQILGNPLYEKSEIAFCTSNGVHPPQITEWVFATFLGFQHHFQEHFENQRKNNWVDPSSDEDVEDAVGLRVGIMGYGSIGRQVARVSKAFGMDVHAYTLHERSTPESRRQNGFTEPGLGDPEGQFPSKWFHGKEQLKDFLTSDLDLLVITLPQTPQTTNLIGKEEFAWLERKKTFLSNVGRGVAVDGEALIAALDAGQIRGAALDVTNPEPLPANSKLWNYKNVVITPHCAGNSNHFNERTLNILSHNLERRAKGLEVVNRVSKSLGY</sequence>
<dbReference type="EMBL" id="JASWJB010000185">
    <property type="protein sequence ID" value="KAK2594010.1"/>
    <property type="molecule type" value="Genomic_DNA"/>
</dbReference>
<keyword evidence="2" id="KW-0520">NAD</keyword>
<name>A0AAJ0CJH4_9HYPO</name>
<dbReference type="InterPro" id="IPR006140">
    <property type="entry name" value="D-isomer_DH_NAD-bd"/>
</dbReference>
<keyword evidence="1" id="KW-0560">Oxidoreductase</keyword>
<dbReference type="GO" id="GO:0016491">
    <property type="term" value="F:oxidoreductase activity"/>
    <property type="evidence" value="ECO:0007669"/>
    <property type="project" value="UniProtKB-KW"/>
</dbReference>